<dbReference type="AlphaFoldDB" id="A0A9W6CS94"/>
<reference evidence="8" key="1">
    <citation type="submission" date="2022-12" db="EMBL/GenBank/DDBJ databases">
        <title>Reference genome sequencing for broad-spectrum identification of bacterial and archaeal isolates by mass spectrometry.</title>
        <authorList>
            <person name="Sekiguchi Y."/>
            <person name="Tourlousse D.M."/>
        </authorList>
    </citation>
    <scope>NUCLEOTIDE SEQUENCE</scope>
    <source>
        <strain evidence="8">14</strain>
    </source>
</reference>
<keyword evidence="5 6" id="KW-0472">Membrane</keyword>
<evidence type="ECO:0000256" key="5">
    <source>
        <dbReference type="ARBA" id="ARBA00023136"/>
    </source>
</evidence>
<evidence type="ECO:0000256" key="3">
    <source>
        <dbReference type="ARBA" id="ARBA00022692"/>
    </source>
</evidence>
<feature type="domain" description="DUF3817" evidence="7">
    <location>
        <begin position="6"/>
        <end position="92"/>
    </location>
</feature>
<evidence type="ECO:0000313" key="9">
    <source>
        <dbReference type="Proteomes" id="UP001144396"/>
    </source>
</evidence>
<keyword evidence="3 6" id="KW-0812">Transmembrane</keyword>
<dbReference type="NCBIfam" id="TIGR03954">
    <property type="entry name" value="integ_memb_HG"/>
    <property type="match status" value="1"/>
</dbReference>
<protein>
    <submittedName>
        <fullName evidence="8">Membrane protein</fullName>
    </submittedName>
</protein>
<evidence type="ECO:0000256" key="4">
    <source>
        <dbReference type="ARBA" id="ARBA00022989"/>
    </source>
</evidence>
<keyword evidence="2" id="KW-1003">Cell membrane</keyword>
<dbReference type="InterPro" id="IPR023845">
    <property type="entry name" value="DUF3817_TM"/>
</dbReference>
<evidence type="ECO:0000259" key="7">
    <source>
        <dbReference type="Pfam" id="PF12823"/>
    </source>
</evidence>
<dbReference type="Pfam" id="PF12823">
    <property type="entry name" value="DUF3817"/>
    <property type="match status" value="1"/>
</dbReference>
<dbReference type="Proteomes" id="UP001144396">
    <property type="component" value="Unassembled WGS sequence"/>
</dbReference>
<comment type="caution">
    <text evidence="8">The sequence shown here is derived from an EMBL/GenBank/DDBJ whole genome shotgun (WGS) entry which is preliminary data.</text>
</comment>
<dbReference type="RefSeq" id="WP_281884180.1">
    <property type="nucleotide sequence ID" value="NZ_BSDP01000001.1"/>
</dbReference>
<gene>
    <name evidence="8" type="ORF">ARHIZOSPH14_17950</name>
</gene>
<proteinExistence type="predicted"/>
<dbReference type="PANTHER" id="PTHR40077">
    <property type="entry name" value="MEMBRANE PROTEIN-RELATED"/>
    <property type="match status" value="1"/>
</dbReference>
<feature type="transmembrane region" description="Helical" evidence="6">
    <location>
        <begin position="43"/>
        <end position="61"/>
    </location>
</feature>
<feature type="transmembrane region" description="Helical" evidence="6">
    <location>
        <begin position="6"/>
        <end position="31"/>
    </location>
</feature>
<dbReference type="EMBL" id="BSDP01000001">
    <property type="protein sequence ID" value="GLI27553.1"/>
    <property type="molecule type" value="Genomic_DNA"/>
</dbReference>
<accession>A0A9W6CS94</accession>
<feature type="transmembrane region" description="Helical" evidence="6">
    <location>
        <begin position="126"/>
        <end position="147"/>
    </location>
</feature>
<keyword evidence="4 6" id="KW-1133">Transmembrane helix</keyword>
<dbReference type="GO" id="GO:0005886">
    <property type="term" value="C:plasma membrane"/>
    <property type="evidence" value="ECO:0007669"/>
    <property type="project" value="UniProtKB-SubCell"/>
</dbReference>
<comment type="subcellular location">
    <subcellularLocation>
        <location evidence="1">Cell membrane</location>
        <topology evidence="1">Multi-pass membrane protein</topology>
    </subcellularLocation>
</comment>
<sequence length="153" mass="16513">MTPRILFRTLAIAEAITWTLLIAGMVIAYGFDGSRLGISIGGGLHGFVFLAYAVCVVVVAVNQRWHWGVTLTGLVSAIVPYATIPFDIWADRTGRLDGGWRREAGDDPRDQRWVERMLRLALARPVTTVVLGVVGVAVVFSALLVIGPPGGRS</sequence>
<keyword evidence="9" id="KW-1185">Reference proteome</keyword>
<organism evidence="8 9">
    <name type="scientific">Agromyces rhizosphaerae</name>
    <dbReference type="NCBI Taxonomy" id="88374"/>
    <lineage>
        <taxon>Bacteria</taxon>
        <taxon>Bacillati</taxon>
        <taxon>Actinomycetota</taxon>
        <taxon>Actinomycetes</taxon>
        <taxon>Micrococcales</taxon>
        <taxon>Microbacteriaceae</taxon>
        <taxon>Agromyces</taxon>
    </lineage>
</organism>
<evidence type="ECO:0000256" key="1">
    <source>
        <dbReference type="ARBA" id="ARBA00004651"/>
    </source>
</evidence>
<evidence type="ECO:0000256" key="2">
    <source>
        <dbReference type="ARBA" id="ARBA00022475"/>
    </source>
</evidence>
<name>A0A9W6CS94_9MICO</name>
<evidence type="ECO:0000313" key="8">
    <source>
        <dbReference type="EMBL" id="GLI27553.1"/>
    </source>
</evidence>
<evidence type="ECO:0000256" key="6">
    <source>
        <dbReference type="SAM" id="Phobius"/>
    </source>
</evidence>
<feature type="transmembrane region" description="Helical" evidence="6">
    <location>
        <begin position="67"/>
        <end position="86"/>
    </location>
</feature>
<dbReference type="PANTHER" id="PTHR40077:SF1">
    <property type="entry name" value="MEMBRANE PROTEIN"/>
    <property type="match status" value="1"/>
</dbReference>